<organism evidence="5 6">
    <name type="scientific">Tanacetum coccineum</name>
    <dbReference type="NCBI Taxonomy" id="301880"/>
    <lineage>
        <taxon>Eukaryota</taxon>
        <taxon>Viridiplantae</taxon>
        <taxon>Streptophyta</taxon>
        <taxon>Embryophyta</taxon>
        <taxon>Tracheophyta</taxon>
        <taxon>Spermatophyta</taxon>
        <taxon>Magnoliopsida</taxon>
        <taxon>eudicotyledons</taxon>
        <taxon>Gunneridae</taxon>
        <taxon>Pentapetalae</taxon>
        <taxon>asterids</taxon>
        <taxon>campanulids</taxon>
        <taxon>Asterales</taxon>
        <taxon>Asteraceae</taxon>
        <taxon>Asteroideae</taxon>
        <taxon>Anthemideae</taxon>
        <taxon>Anthemidinae</taxon>
        <taxon>Tanacetum</taxon>
    </lineage>
</organism>
<dbReference type="PANTHER" id="PTHR35046">
    <property type="entry name" value="ZINC KNUCKLE (CCHC-TYPE) FAMILY PROTEIN"/>
    <property type="match status" value="1"/>
</dbReference>
<evidence type="ECO:0000313" key="6">
    <source>
        <dbReference type="Proteomes" id="UP001151760"/>
    </source>
</evidence>
<name>A0ABQ4Z713_9ASTR</name>
<keyword evidence="1" id="KW-0479">Metal-binding</keyword>
<accession>A0ABQ4Z713</accession>
<protein>
    <submittedName>
        <fullName evidence="5">Nucleotidyltransferase, ribonuclease H</fullName>
    </submittedName>
</protein>
<dbReference type="Pfam" id="PF03732">
    <property type="entry name" value="Retrotrans_gag"/>
    <property type="match status" value="1"/>
</dbReference>
<gene>
    <name evidence="5" type="ORF">Tco_0751478</name>
</gene>
<dbReference type="PROSITE" id="PS50158">
    <property type="entry name" value="ZF_CCHC"/>
    <property type="match status" value="1"/>
</dbReference>
<keyword evidence="1" id="KW-0862">Zinc</keyword>
<dbReference type="InterPro" id="IPR043128">
    <property type="entry name" value="Rev_trsase/Diguanyl_cyclase"/>
</dbReference>
<feature type="compositionally biased region" description="Basic and acidic residues" evidence="2">
    <location>
        <begin position="84"/>
        <end position="93"/>
    </location>
</feature>
<dbReference type="SUPFAM" id="SSF57756">
    <property type="entry name" value="Retrovirus zinc finger-like domains"/>
    <property type="match status" value="1"/>
</dbReference>
<evidence type="ECO:0000256" key="2">
    <source>
        <dbReference type="SAM" id="MobiDB-lite"/>
    </source>
</evidence>
<evidence type="ECO:0000313" key="5">
    <source>
        <dbReference type="EMBL" id="GJS84937.1"/>
    </source>
</evidence>
<sequence length="1102" mass="125611">MPPRKNRTLNEIHEQELEDRIMARMEERFDQFVDQLFDRIDQLIKRHGNRNVRGTDDEQSENPFGEDDDSSSDEHSGRRPRLNQRKDNRRSESGMRVNISDFARDTLSHEGFIDWLVAVEEVFELKEVPKNKRVSSIATKLRGRASAWWQQLKLTRERVGNPRITIWQKMKKCTRANFIPHNYQQQMNDIQETDDQLVSQYIGGLRVQIMDSVNMFDPMTLSDAYQRALAFEKQNRRVGGSSSPAITGAFGSGNVASCFSPSQAKAGGGNTGPVSRASDSSGLKCFNCGEPGHRQLECKKAGKRHLFADAKGDDDAAYKEYEEALIYDEEPECEEEYVSGDVGCDNLIATEAVQKLGLKTKNHPKPYKLQWLKKGGEVTVSKRVHVSFSMGNTYKDNVWCDVVPMDACNLLLGRPWEYDRNITHNGRTNTYSFLFGGVKITLMPNKPKEVVSKPTGTLLTLLQFEDELEMGDDVFVLIGKEVAEDSEIPEAMIPLLEPGSQFPNRPHYRMSPGEHEELRRQVEDRAINKITVRYRFPIPRLDDLLDQISGATIFTKLDLKSGYYQIRLRPGDRMKIAFKNREGIVDESKVAVVQEWPTPTTITKVQSFHGLASFYRRFIPNFSSIMAPLTDCIKGKSFVWTEEAELAFQDVKEKLTTTPILILLMPQRLLLVDVLGLDVIRDMVTVDPYFSVVLQGVQSGEKPYFFLHDGFLFKGNQLCIPDSSLRLQIIKELHDEGKEVDRYVKRCRVCQVSKGTATNASLYMPLLVPLQPWVDISMDFVLGLPRTQRGNDSIFIVVDRFSKMVHFIPCKKTTDAVNVAQLFFRDVYRLHGLPSSIVSDRDTRFLSHFWRSLWKMVNTQLNFSSAYHPQTDGQTEVVNRSLGNLLRCLVGDHVKAWDQKLCQAEFAHNHAVNRSTGFSPFQMVYSAQPRGPLDLITPRVSSSVPKKVQDFVAGLHDVHKAVHENLVRANSKYKQDADHKRIHVDFEEGDFVWAVLTKGRFPVGEYNKLSAKKIGPLEIVEKINFNAYRLKLPSYIRCSDIFNVKHLIPYHGDSSDDDIAMNSRTKFVYPRGNDGGPSIEERSDLFLEAQDRVKKKASVKQP</sequence>
<proteinExistence type="predicted"/>
<dbReference type="SUPFAM" id="SSF53098">
    <property type="entry name" value="Ribonuclease H-like"/>
    <property type="match status" value="1"/>
</dbReference>
<feature type="domain" description="CCHC-type" evidence="3">
    <location>
        <begin position="284"/>
        <end position="300"/>
    </location>
</feature>
<dbReference type="InterPro" id="IPR005162">
    <property type="entry name" value="Retrotrans_gag_dom"/>
</dbReference>
<dbReference type="InterPro" id="IPR043502">
    <property type="entry name" value="DNA/RNA_pol_sf"/>
</dbReference>
<dbReference type="InterPro" id="IPR001584">
    <property type="entry name" value="Integrase_cat-core"/>
</dbReference>
<dbReference type="Gene3D" id="3.30.420.10">
    <property type="entry name" value="Ribonuclease H-like superfamily/Ribonuclease H"/>
    <property type="match status" value="1"/>
</dbReference>
<dbReference type="InterPro" id="IPR036875">
    <property type="entry name" value="Znf_CCHC_sf"/>
</dbReference>
<dbReference type="InterPro" id="IPR036397">
    <property type="entry name" value="RNaseH_sf"/>
</dbReference>
<dbReference type="Gene3D" id="3.30.70.270">
    <property type="match status" value="2"/>
</dbReference>
<dbReference type="Pfam" id="PF24626">
    <property type="entry name" value="SH3_Tf2-1"/>
    <property type="match status" value="1"/>
</dbReference>
<dbReference type="PANTHER" id="PTHR35046:SF18">
    <property type="entry name" value="RNA-DIRECTED DNA POLYMERASE"/>
    <property type="match status" value="1"/>
</dbReference>
<dbReference type="SMART" id="SM00343">
    <property type="entry name" value="ZnF_C2HC"/>
    <property type="match status" value="1"/>
</dbReference>
<feature type="domain" description="Integrase catalytic" evidence="4">
    <location>
        <begin position="768"/>
        <end position="928"/>
    </location>
</feature>
<dbReference type="EMBL" id="BQNB010011013">
    <property type="protein sequence ID" value="GJS84937.1"/>
    <property type="molecule type" value="Genomic_DNA"/>
</dbReference>
<dbReference type="Gene3D" id="3.10.10.10">
    <property type="entry name" value="HIV Type 1 Reverse Transcriptase, subunit A, domain 1"/>
    <property type="match status" value="1"/>
</dbReference>
<dbReference type="InterPro" id="IPR056924">
    <property type="entry name" value="SH3_Tf2-1"/>
</dbReference>
<keyword evidence="6" id="KW-1185">Reference proteome</keyword>
<dbReference type="PROSITE" id="PS50994">
    <property type="entry name" value="INTEGRASE"/>
    <property type="match status" value="1"/>
</dbReference>
<keyword evidence="1" id="KW-0863">Zinc-finger</keyword>
<evidence type="ECO:0000259" key="4">
    <source>
        <dbReference type="PROSITE" id="PS50994"/>
    </source>
</evidence>
<dbReference type="Proteomes" id="UP001151760">
    <property type="component" value="Unassembled WGS sequence"/>
</dbReference>
<evidence type="ECO:0000259" key="3">
    <source>
        <dbReference type="PROSITE" id="PS50158"/>
    </source>
</evidence>
<dbReference type="CDD" id="cd00303">
    <property type="entry name" value="retropepsin_like"/>
    <property type="match status" value="1"/>
</dbReference>
<dbReference type="InterPro" id="IPR012337">
    <property type="entry name" value="RNaseH-like_sf"/>
</dbReference>
<evidence type="ECO:0000256" key="1">
    <source>
        <dbReference type="PROSITE-ProRule" id="PRU00047"/>
    </source>
</evidence>
<comment type="caution">
    <text evidence="5">The sequence shown here is derived from an EMBL/GenBank/DDBJ whole genome shotgun (WGS) entry which is preliminary data.</text>
</comment>
<feature type="region of interest" description="Disordered" evidence="2">
    <location>
        <begin position="50"/>
        <end position="93"/>
    </location>
</feature>
<reference evidence="5" key="2">
    <citation type="submission" date="2022-01" db="EMBL/GenBank/DDBJ databases">
        <authorList>
            <person name="Yamashiro T."/>
            <person name="Shiraishi A."/>
            <person name="Satake H."/>
            <person name="Nakayama K."/>
        </authorList>
    </citation>
    <scope>NUCLEOTIDE SEQUENCE</scope>
</reference>
<dbReference type="Pfam" id="PF00098">
    <property type="entry name" value="zf-CCHC"/>
    <property type="match status" value="1"/>
</dbReference>
<reference evidence="5" key="1">
    <citation type="journal article" date="2022" name="Int. J. Mol. Sci.">
        <title>Draft Genome of Tanacetum Coccineum: Genomic Comparison of Closely Related Tanacetum-Family Plants.</title>
        <authorList>
            <person name="Yamashiro T."/>
            <person name="Shiraishi A."/>
            <person name="Nakayama K."/>
            <person name="Satake H."/>
        </authorList>
    </citation>
    <scope>NUCLEOTIDE SEQUENCE</scope>
</reference>
<feature type="compositionally biased region" description="Acidic residues" evidence="2">
    <location>
        <begin position="57"/>
        <end position="71"/>
    </location>
</feature>
<dbReference type="SUPFAM" id="SSF56672">
    <property type="entry name" value="DNA/RNA polymerases"/>
    <property type="match status" value="1"/>
</dbReference>
<dbReference type="InterPro" id="IPR001878">
    <property type="entry name" value="Znf_CCHC"/>
</dbReference>